<comment type="similarity">
    <text evidence="3 6">Belongs to the pectinacetylesterase family.</text>
</comment>
<dbReference type="Proteomes" id="UP000298416">
    <property type="component" value="Unassembled WGS sequence"/>
</dbReference>
<evidence type="ECO:0000256" key="2">
    <source>
        <dbReference type="ARBA" id="ARBA00004191"/>
    </source>
</evidence>
<proteinExistence type="inferred from homology"/>
<keyword evidence="4 6" id="KW-0134">Cell wall</keyword>
<reference evidence="7" key="1">
    <citation type="submission" date="2018-01" db="EMBL/GenBank/DDBJ databases">
        <authorList>
            <person name="Mao J.F."/>
        </authorList>
    </citation>
    <scope>NUCLEOTIDE SEQUENCE</scope>
    <source>
        <strain evidence="7">Huo1</strain>
        <tissue evidence="7">Leaf</tissue>
    </source>
</reference>
<dbReference type="GO" id="GO:0009505">
    <property type="term" value="C:plant-type cell wall"/>
    <property type="evidence" value="ECO:0007669"/>
    <property type="project" value="TreeGrafter"/>
</dbReference>
<protein>
    <recommendedName>
        <fullName evidence="6">Pectin acetylesterase</fullName>
        <ecNumber evidence="6">3.1.1.-</ecNumber>
    </recommendedName>
</protein>
<dbReference type="EMBL" id="PNBA02000002">
    <property type="protein sequence ID" value="KAG6434431.1"/>
    <property type="molecule type" value="Genomic_DNA"/>
</dbReference>
<evidence type="ECO:0000256" key="6">
    <source>
        <dbReference type="RuleBase" id="RU363114"/>
    </source>
</evidence>
<dbReference type="AlphaFoldDB" id="A0A8X8YQN2"/>
<organism evidence="7">
    <name type="scientific">Salvia splendens</name>
    <name type="common">Scarlet sage</name>
    <dbReference type="NCBI Taxonomy" id="180675"/>
    <lineage>
        <taxon>Eukaryota</taxon>
        <taxon>Viridiplantae</taxon>
        <taxon>Streptophyta</taxon>
        <taxon>Embryophyta</taxon>
        <taxon>Tracheophyta</taxon>
        <taxon>Spermatophyta</taxon>
        <taxon>Magnoliopsida</taxon>
        <taxon>eudicotyledons</taxon>
        <taxon>Gunneridae</taxon>
        <taxon>Pentapetalae</taxon>
        <taxon>asterids</taxon>
        <taxon>lamiids</taxon>
        <taxon>Lamiales</taxon>
        <taxon>Lamiaceae</taxon>
        <taxon>Nepetoideae</taxon>
        <taxon>Mentheae</taxon>
        <taxon>Salviinae</taxon>
        <taxon>Salvia</taxon>
        <taxon>Salvia subgen. Calosphace</taxon>
        <taxon>core Calosphace</taxon>
    </lineage>
</organism>
<dbReference type="GO" id="GO:0071555">
    <property type="term" value="P:cell wall organization"/>
    <property type="evidence" value="ECO:0007669"/>
    <property type="project" value="UniProtKB-KW"/>
</dbReference>
<comment type="subcellular location">
    <subcellularLocation>
        <location evidence="2 6">Secreted</location>
        <location evidence="2 6">Cell wall</location>
    </subcellularLocation>
</comment>
<sequence length="326" mass="36608">MVIPSCLTLLKSAIPKGAVCLDGSAPAYSYVEGSGNGSHSWMVYLQPGGWCYSLAEFYNRSLTPFGSSKWMQPQTIFSDIMDSNCISYPGTYICISALGTRFTFIHYCDGSSFMSDILHSKSNLSFRGARIFNVMMEEMLGKGMRKAKEAILVGSSAGGLATMLHCDKFRNLFPNTSRVKCISDSGFFLHGKDLHAHIIREQYYSGVCLFPEYFTGDIQTPVFVLESAFDSFQVLYVVGFTSCARNLNLSTCNSTEIELMREFRKTFIETLVGLKNSLSRGVLVHSCYRHGHFPDSQTSISLANKVSFVSIYFFILYLRNIYYIFF</sequence>
<dbReference type="EC" id="3.1.1.-" evidence="6"/>
<dbReference type="InterPro" id="IPR004963">
    <property type="entry name" value="PAE/NOTUM"/>
</dbReference>
<evidence type="ECO:0000256" key="3">
    <source>
        <dbReference type="ARBA" id="ARBA00005784"/>
    </source>
</evidence>
<dbReference type="GO" id="GO:0052793">
    <property type="term" value="F:pectin acetylesterase activity"/>
    <property type="evidence" value="ECO:0007669"/>
    <property type="project" value="TreeGrafter"/>
</dbReference>
<accession>A0A8X8YQN2</accession>
<gene>
    <name evidence="7" type="ORF">SASPL_106065</name>
</gene>
<comment type="caution">
    <text evidence="7">The sequence shown here is derived from an EMBL/GenBank/DDBJ whole genome shotgun (WGS) entry which is preliminary data.</text>
</comment>
<evidence type="ECO:0000256" key="5">
    <source>
        <dbReference type="ARBA" id="ARBA00023316"/>
    </source>
</evidence>
<dbReference type="Pfam" id="PF03283">
    <property type="entry name" value="PAE"/>
    <property type="match status" value="1"/>
</dbReference>
<keyword evidence="6" id="KW-0378">Hydrolase</keyword>
<reference evidence="7" key="2">
    <citation type="submission" date="2020-08" db="EMBL/GenBank/DDBJ databases">
        <title>Plant Genome Project.</title>
        <authorList>
            <person name="Zhang R.-G."/>
        </authorList>
    </citation>
    <scope>NUCLEOTIDE SEQUENCE</scope>
    <source>
        <strain evidence="7">Huo1</strain>
        <tissue evidence="7">Leaf</tissue>
    </source>
</reference>
<dbReference type="PANTHER" id="PTHR21562">
    <property type="entry name" value="NOTUM-RELATED"/>
    <property type="match status" value="1"/>
</dbReference>
<dbReference type="PANTHER" id="PTHR21562:SF65">
    <property type="entry name" value="PECTIN ACETYLESTERASE"/>
    <property type="match status" value="1"/>
</dbReference>
<keyword evidence="8" id="KW-1185">Reference proteome</keyword>
<evidence type="ECO:0000256" key="1">
    <source>
        <dbReference type="ARBA" id="ARBA00003534"/>
    </source>
</evidence>
<keyword evidence="5 6" id="KW-0961">Cell wall biogenesis/degradation</keyword>
<evidence type="ECO:0000256" key="4">
    <source>
        <dbReference type="ARBA" id="ARBA00022512"/>
    </source>
</evidence>
<name>A0A8X8YQN2_SALSN</name>
<evidence type="ECO:0000313" key="8">
    <source>
        <dbReference type="Proteomes" id="UP000298416"/>
    </source>
</evidence>
<comment type="function">
    <text evidence="1 6">Hydrolyzes acetyl esters in homogalacturonan regions of pectin. In type I primary cell wall, galacturonic acid residues of pectin can be acetylated at the O-2 and O-3 positions. Decreasing the degree of acetylation of pectin gels in vitro alters their physical properties.</text>
</comment>
<keyword evidence="6" id="KW-0964">Secreted</keyword>
<evidence type="ECO:0000313" key="7">
    <source>
        <dbReference type="EMBL" id="KAG6434431.1"/>
    </source>
</evidence>